<proteinExistence type="predicted"/>
<dbReference type="GO" id="GO:0000160">
    <property type="term" value="P:phosphorelay signal transduction system"/>
    <property type="evidence" value="ECO:0007669"/>
    <property type="project" value="InterPro"/>
</dbReference>
<dbReference type="PANTHER" id="PTHR43228:SF1">
    <property type="entry name" value="TWO-COMPONENT RESPONSE REGULATOR ARR22"/>
    <property type="match status" value="1"/>
</dbReference>
<name>A0A2S2KQY5_9ARCH</name>
<dbReference type="InterPro" id="IPR052048">
    <property type="entry name" value="ST_Response_Regulator"/>
</dbReference>
<dbReference type="InterPro" id="IPR011006">
    <property type="entry name" value="CheY-like_superfamily"/>
</dbReference>
<sequence>MLIDVEKMSMKTMNPLRFCKILIVDDSAYMRTFIKRTLSDAQIGSRYYEANDGKEAISKYVAFKPDVTIMDIIMPNVDGVKASMAINHYDPNAKIIVISAKENKETVEDVVKKGGAKDYILKPCDSSAIVMSVSKQIVMNRHR</sequence>
<dbReference type="PROSITE" id="PS50110">
    <property type="entry name" value="RESPONSE_REGULATORY"/>
    <property type="match status" value="1"/>
</dbReference>
<evidence type="ECO:0000259" key="1">
    <source>
        <dbReference type="PROSITE" id="PS50110"/>
    </source>
</evidence>
<dbReference type="SMART" id="SM00448">
    <property type="entry name" value="REC"/>
    <property type="match status" value="1"/>
</dbReference>
<dbReference type="Proteomes" id="UP000245829">
    <property type="component" value="Unassembled WGS sequence"/>
</dbReference>
<dbReference type="PANTHER" id="PTHR43228">
    <property type="entry name" value="TWO-COMPONENT RESPONSE REGULATOR"/>
    <property type="match status" value="1"/>
</dbReference>
<organism evidence="2 3">
    <name type="scientific">Nitrosopumilus zosterae</name>
    <dbReference type="NCBI Taxonomy" id="718286"/>
    <lineage>
        <taxon>Archaea</taxon>
        <taxon>Nitrososphaerota</taxon>
        <taxon>Nitrososphaeria</taxon>
        <taxon>Nitrosopumilales</taxon>
        <taxon>Nitrosopumilaceae</taxon>
        <taxon>Nitrosopumilus</taxon>
    </lineage>
</organism>
<keyword evidence="3" id="KW-1185">Reference proteome</keyword>
<dbReference type="EMBL" id="BGKI01000002">
    <property type="protein sequence ID" value="GBH33868.1"/>
    <property type="molecule type" value="Genomic_DNA"/>
</dbReference>
<evidence type="ECO:0000313" key="2">
    <source>
        <dbReference type="EMBL" id="GBH33868.1"/>
    </source>
</evidence>
<accession>A0A2S2KQY5</accession>
<dbReference type="SUPFAM" id="SSF52172">
    <property type="entry name" value="CheY-like"/>
    <property type="match status" value="1"/>
</dbReference>
<dbReference type="Pfam" id="PF00072">
    <property type="entry name" value="Response_reg"/>
    <property type="match status" value="1"/>
</dbReference>
<protein>
    <submittedName>
        <fullName evidence="2">Response regulator</fullName>
    </submittedName>
</protein>
<gene>
    <name evidence="2" type="ORF">NZNM25_06590</name>
</gene>
<feature type="domain" description="Response regulatory" evidence="1">
    <location>
        <begin position="20"/>
        <end position="137"/>
    </location>
</feature>
<evidence type="ECO:0000313" key="3">
    <source>
        <dbReference type="Proteomes" id="UP000245829"/>
    </source>
</evidence>
<comment type="caution">
    <text evidence="2">The sequence shown here is derived from an EMBL/GenBank/DDBJ whole genome shotgun (WGS) entry which is preliminary data.</text>
</comment>
<dbReference type="InterPro" id="IPR001789">
    <property type="entry name" value="Sig_transdc_resp-reg_receiver"/>
</dbReference>
<reference evidence="2 3" key="1">
    <citation type="submission" date="2018-05" db="EMBL/GenBank/DDBJ databases">
        <title>genome sequencing of Nitrosopumilus sp. NM25.</title>
        <authorList>
            <person name="Mori K."/>
            <person name="Nakagawa T."/>
        </authorList>
    </citation>
    <scope>NUCLEOTIDE SEQUENCE [LARGE SCALE GENOMIC DNA]</scope>
    <source>
        <strain evidence="2 3">NM25</strain>
    </source>
</reference>
<dbReference type="Gene3D" id="3.40.50.2300">
    <property type="match status" value="1"/>
</dbReference>
<dbReference type="AlphaFoldDB" id="A0A2S2KQY5"/>